<evidence type="ECO:0000313" key="6">
    <source>
        <dbReference type="Proteomes" id="UP000244073"/>
    </source>
</evidence>
<dbReference type="Pfam" id="PF05368">
    <property type="entry name" value="NmrA"/>
    <property type="match status" value="1"/>
</dbReference>
<accession>A0A2T5M8A6</accession>
<dbReference type="GO" id="GO:0005634">
    <property type="term" value="C:nucleus"/>
    <property type="evidence" value="ECO:0007669"/>
    <property type="project" value="TreeGrafter"/>
</dbReference>
<comment type="similarity">
    <text evidence="1">Belongs to the NmrA-type oxidoreductase family.</text>
</comment>
<protein>
    <recommendedName>
        <fullName evidence="4">NmrA-like domain-containing protein</fullName>
    </recommendedName>
</protein>
<dbReference type="Gene3D" id="3.40.50.720">
    <property type="entry name" value="NAD(P)-binding Rossmann-like Domain"/>
    <property type="match status" value="1"/>
</dbReference>
<dbReference type="OrthoDB" id="300709at2759"/>
<comment type="caution">
    <text evidence="5">The sequence shown here is derived from an EMBL/GenBank/DDBJ whole genome shotgun (WGS) entry which is preliminary data.</text>
</comment>
<dbReference type="Proteomes" id="UP000244073">
    <property type="component" value="Unassembled WGS sequence"/>
</dbReference>
<evidence type="ECO:0000256" key="1">
    <source>
        <dbReference type="ARBA" id="ARBA00006328"/>
    </source>
</evidence>
<dbReference type="PANTHER" id="PTHR42748">
    <property type="entry name" value="NITROGEN METABOLITE REPRESSION PROTEIN NMRA FAMILY MEMBER"/>
    <property type="match status" value="1"/>
</dbReference>
<organism evidence="5 6">
    <name type="scientific">Aspergillus ochraceoroseus IBT 24754</name>
    <dbReference type="NCBI Taxonomy" id="1392256"/>
    <lineage>
        <taxon>Eukaryota</taxon>
        <taxon>Fungi</taxon>
        <taxon>Dikarya</taxon>
        <taxon>Ascomycota</taxon>
        <taxon>Pezizomycotina</taxon>
        <taxon>Eurotiomycetes</taxon>
        <taxon>Eurotiomycetidae</taxon>
        <taxon>Eurotiales</taxon>
        <taxon>Aspergillaceae</taxon>
        <taxon>Aspergillus</taxon>
        <taxon>Aspergillus subgen. Nidulantes</taxon>
    </lineage>
</organism>
<dbReference type="AlphaFoldDB" id="A0A2T5M8A6"/>
<evidence type="ECO:0000313" key="5">
    <source>
        <dbReference type="EMBL" id="PTU24763.1"/>
    </source>
</evidence>
<proteinExistence type="inferred from homology"/>
<dbReference type="CDD" id="cd05251">
    <property type="entry name" value="NmrA_like_SDR_a"/>
    <property type="match status" value="1"/>
</dbReference>
<dbReference type="SUPFAM" id="SSF51735">
    <property type="entry name" value="NAD(P)-binding Rossmann-fold domains"/>
    <property type="match status" value="1"/>
</dbReference>
<keyword evidence="3" id="KW-0560">Oxidoreductase</keyword>
<evidence type="ECO:0000256" key="2">
    <source>
        <dbReference type="ARBA" id="ARBA00022857"/>
    </source>
</evidence>
<evidence type="ECO:0000259" key="4">
    <source>
        <dbReference type="Pfam" id="PF05368"/>
    </source>
</evidence>
<dbReference type="VEuPathDB" id="FungiDB:P175DRAFT_0489855"/>
<dbReference type="InterPro" id="IPR036291">
    <property type="entry name" value="NAD(P)-bd_dom_sf"/>
</dbReference>
<reference evidence="5 6" key="1">
    <citation type="journal article" date="2018" name="Proc. Natl. Acad. Sci. U.S.A.">
        <title>Linking secondary metabolites to gene clusters through genome sequencing of six diverse Aspergillus species.</title>
        <authorList>
            <person name="Kaerboelling I."/>
            <person name="Vesth T.C."/>
            <person name="Frisvad J.C."/>
            <person name="Nybo J.L."/>
            <person name="Theobald S."/>
            <person name="Kuo A."/>
            <person name="Bowyer P."/>
            <person name="Matsuda Y."/>
            <person name="Mondo S."/>
            <person name="Lyhne E.K."/>
            <person name="Kogle M.E."/>
            <person name="Clum A."/>
            <person name="Lipzen A."/>
            <person name="Salamov A."/>
            <person name="Ngan C.Y."/>
            <person name="Daum C."/>
            <person name="Chiniquy J."/>
            <person name="Barry K."/>
            <person name="LaButti K."/>
            <person name="Haridas S."/>
            <person name="Simmons B.A."/>
            <person name="Magnuson J.K."/>
            <person name="Mortensen U.H."/>
            <person name="Larsen T.O."/>
            <person name="Grigoriev I.V."/>
            <person name="Baker S.E."/>
            <person name="Andersen M.R."/>
        </authorList>
    </citation>
    <scope>NUCLEOTIDE SEQUENCE [LARGE SCALE GENOMIC DNA]</scope>
    <source>
        <strain evidence="5 6">IBT 24754</strain>
    </source>
</reference>
<evidence type="ECO:0000256" key="3">
    <source>
        <dbReference type="ARBA" id="ARBA00023002"/>
    </source>
</evidence>
<dbReference type="InterPro" id="IPR008030">
    <property type="entry name" value="NmrA-like"/>
</dbReference>
<gene>
    <name evidence="5" type="ORF">P175DRAFT_0489855</name>
</gene>
<dbReference type="GO" id="GO:0016491">
    <property type="term" value="F:oxidoreductase activity"/>
    <property type="evidence" value="ECO:0007669"/>
    <property type="project" value="UniProtKB-KW"/>
</dbReference>
<dbReference type="RefSeq" id="XP_040756155.1">
    <property type="nucleotide sequence ID" value="XM_040895764.1"/>
</dbReference>
<dbReference type="EMBL" id="MSFN02000001">
    <property type="protein sequence ID" value="PTU24763.1"/>
    <property type="molecule type" value="Genomic_DNA"/>
</dbReference>
<sequence>MAIHNKVISVIGATGKCFTEFTPLMYDSGGSVVRSLIQNPQFEVRCITRNKSSPQAKELALLGASVVQADTTNTAVLEQALSGSWGLFMNVLTEVAQLARLPIGETTLDVGTQQGIGMLASAAAAGVKHVVYSSAPHSERLTSGTCLAKHLDVKARIECWGRANPSFETFTPVMISWYMDNFCNPDFGMFFGGFPFKKDEDGVLTCRMPLSGGDETLPWLHVENDFGDIVHGIFLNPQRWNQRVIQCTGDLLSWEGIVSAFTKGTGQKARFQPYMLVSDMPTHGWEGIRELFVYSQLRDGEYFGNAPNEVSTAQYLKTAAFKAKGGKGRESLTTVKEFFEQKEVLRVVLENQW</sequence>
<name>A0A2T5M8A6_9EURO</name>
<keyword evidence="2" id="KW-0521">NADP</keyword>
<dbReference type="GeneID" id="63812646"/>
<dbReference type="InterPro" id="IPR051164">
    <property type="entry name" value="NmrA-like_oxidored"/>
</dbReference>
<feature type="domain" description="NmrA-like" evidence="4">
    <location>
        <begin position="5"/>
        <end position="290"/>
    </location>
</feature>
<dbReference type="Gene3D" id="3.90.25.10">
    <property type="entry name" value="UDP-galactose 4-epimerase, domain 1"/>
    <property type="match status" value="1"/>
</dbReference>
<dbReference type="PANTHER" id="PTHR42748:SF30">
    <property type="entry name" value="NMRA-LIKE DOMAIN-CONTAINING PROTEIN"/>
    <property type="match status" value="1"/>
</dbReference>